<dbReference type="MEROPS" id="A01.057"/>
<sequence length="100" mass="11505">CFTAVRSQYDNTDSYTYISNNTHVYMLYNDYNATGFISSDAVNVANLNVKMQTFIEVVNLLYVNIFNFYVNIFDRRFDGLMGLSYSDISVDGITPVFNNM</sequence>
<dbReference type="Pfam" id="PF00026">
    <property type="entry name" value="Asp"/>
    <property type="match status" value="1"/>
</dbReference>
<keyword evidence="4" id="KW-1185">Reference proteome</keyword>
<evidence type="ECO:0000313" key="4">
    <source>
        <dbReference type="Proteomes" id="UP000000311"/>
    </source>
</evidence>
<feature type="non-terminal residue" evidence="3">
    <location>
        <position position="100"/>
    </location>
</feature>
<evidence type="ECO:0000256" key="1">
    <source>
        <dbReference type="ARBA" id="ARBA00007447"/>
    </source>
</evidence>
<dbReference type="Proteomes" id="UP000000311">
    <property type="component" value="Unassembled WGS sequence"/>
</dbReference>
<evidence type="ECO:0000313" key="3">
    <source>
        <dbReference type="EMBL" id="EFN60686.1"/>
    </source>
</evidence>
<organism evidence="4">
    <name type="scientific">Camponotus floridanus</name>
    <name type="common">Florida carpenter ant</name>
    <dbReference type="NCBI Taxonomy" id="104421"/>
    <lineage>
        <taxon>Eukaryota</taxon>
        <taxon>Metazoa</taxon>
        <taxon>Ecdysozoa</taxon>
        <taxon>Arthropoda</taxon>
        <taxon>Hexapoda</taxon>
        <taxon>Insecta</taxon>
        <taxon>Pterygota</taxon>
        <taxon>Neoptera</taxon>
        <taxon>Endopterygota</taxon>
        <taxon>Hymenoptera</taxon>
        <taxon>Apocrita</taxon>
        <taxon>Aculeata</taxon>
        <taxon>Formicoidea</taxon>
        <taxon>Formicidae</taxon>
        <taxon>Formicinae</taxon>
        <taxon>Camponotus</taxon>
    </lineage>
</organism>
<reference evidence="3 4" key="1">
    <citation type="journal article" date="2010" name="Science">
        <title>Genomic comparison of the ants Camponotus floridanus and Harpegnathos saltator.</title>
        <authorList>
            <person name="Bonasio R."/>
            <person name="Zhang G."/>
            <person name="Ye C."/>
            <person name="Mutti N.S."/>
            <person name="Fang X."/>
            <person name="Qin N."/>
            <person name="Donahue G."/>
            <person name="Yang P."/>
            <person name="Li Q."/>
            <person name="Li C."/>
            <person name="Zhang P."/>
            <person name="Huang Z."/>
            <person name="Berger S.L."/>
            <person name="Reinberg D."/>
            <person name="Wang J."/>
            <person name="Liebig J."/>
        </authorList>
    </citation>
    <scope>NUCLEOTIDE SEQUENCE [LARGE SCALE GENOMIC DNA]</scope>
    <source>
        <strain evidence="4">C129</strain>
    </source>
</reference>
<gene>
    <name evidence="3" type="ORF">EAG_09720</name>
</gene>
<dbReference type="Gene3D" id="2.40.70.10">
    <property type="entry name" value="Acid Proteases"/>
    <property type="match status" value="1"/>
</dbReference>
<proteinExistence type="inferred from homology"/>
<dbReference type="InterPro" id="IPR033121">
    <property type="entry name" value="PEPTIDASE_A1"/>
</dbReference>
<dbReference type="PANTHER" id="PTHR47966">
    <property type="entry name" value="BETA-SITE APP-CLEAVING ENZYME, ISOFORM A-RELATED"/>
    <property type="match status" value="1"/>
</dbReference>
<feature type="domain" description="Peptidase A1" evidence="2">
    <location>
        <begin position="1"/>
        <end position="100"/>
    </location>
</feature>
<name>E2B0V2_CAMFO</name>
<keyword evidence="3" id="KW-0645">Protease</keyword>
<protein>
    <submittedName>
        <fullName evidence="3">Lysosomal aspartic protease</fullName>
    </submittedName>
</protein>
<dbReference type="InterPro" id="IPR001461">
    <property type="entry name" value="Aspartic_peptidase_A1"/>
</dbReference>
<dbReference type="OrthoDB" id="771136at2759"/>
<comment type="similarity">
    <text evidence="1">Belongs to the peptidase A1 family.</text>
</comment>
<evidence type="ECO:0000259" key="2">
    <source>
        <dbReference type="PROSITE" id="PS51767"/>
    </source>
</evidence>
<dbReference type="InParanoid" id="E2B0V2"/>
<dbReference type="SUPFAM" id="SSF50630">
    <property type="entry name" value="Acid proteases"/>
    <property type="match status" value="1"/>
</dbReference>
<keyword evidence="3" id="KW-0378">Hydrolase</keyword>
<dbReference type="AlphaFoldDB" id="E2B0V2"/>
<dbReference type="PANTHER" id="PTHR47966:SF51">
    <property type="entry name" value="BETA-SITE APP-CLEAVING ENZYME, ISOFORM A-RELATED"/>
    <property type="match status" value="1"/>
</dbReference>
<dbReference type="PROSITE" id="PS51767">
    <property type="entry name" value="PEPTIDASE_A1"/>
    <property type="match status" value="1"/>
</dbReference>
<feature type="non-terminal residue" evidence="3">
    <location>
        <position position="1"/>
    </location>
</feature>
<dbReference type="EMBL" id="GL444698">
    <property type="protein sequence ID" value="EFN60686.1"/>
    <property type="molecule type" value="Genomic_DNA"/>
</dbReference>
<accession>E2B0V2</accession>
<dbReference type="GO" id="GO:0004190">
    <property type="term" value="F:aspartic-type endopeptidase activity"/>
    <property type="evidence" value="ECO:0007669"/>
    <property type="project" value="InterPro"/>
</dbReference>
<dbReference type="InterPro" id="IPR021109">
    <property type="entry name" value="Peptidase_aspartic_dom_sf"/>
</dbReference>
<dbReference type="GO" id="GO:0006508">
    <property type="term" value="P:proteolysis"/>
    <property type="evidence" value="ECO:0007669"/>
    <property type="project" value="UniProtKB-KW"/>
</dbReference>